<dbReference type="Pfam" id="PF02771">
    <property type="entry name" value="Acyl-CoA_dh_N"/>
    <property type="match status" value="1"/>
</dbReference>
<dbReference type="KEGG" id="bur:Bcep18194_C6743"/>
<organism evidence="3 4">
    <name type="scientific">Burkholderia lata (strain ATCC 17760 / DSM 23089 / LMG 22485 / NCIMB 9086 / R18194 / 383)</name>
    <dbReference type="NCBI Taxonomy" id="482957"/>
    <lineage>
        <taxon>Bacteria</taxon>
        <taxon>Pseudomonadati</taxon>
        <taxon>Pseudomonadota</taxon>
        <taxon>Betaproteobacteria</taxon>
        <taxon>Burkholderiales</taxon>
        <taxon>Burkholderiaceae</taxon>
        <taxon>Burkholderia</taxon>
        <taxon>Burkholderia cepacia complex</taxon>
    </lineage>
</organism>
<protein>
    <submittedName>
        <fullName evidence="3">Acyl-CoA dehydrogenase-like protein</fullName>
        <ecNumber evidence="3">1.3.8.8</ecNumber>
    </submittedName>
</protein>
<gene>
    <name evidence="3" type="ordered locus">Bcep18194_C6743</name>
</gene>
<dbReference type="InterPro" id="IPR009100">
    <property type="entry name" value="AcylCoA_DH/oxidase_NM_dom_sf"/>
</dbReference>
<evidence type="ECO:0000313" key="4">
    <source>
        <dbReference type="Proteomes" id="UP000002705"/>
    </source>
</evidence>
<dbReference type="AlphaFoldDB" id="Q39P24"/>
<keyword evidence="3" id="KW-0560">Oxidoreductase</keyword>
<dbReference type="InterPro" id="IPR013786">
    <property type="entry name" value="AcylCoA_DH/ox_N"/>
</dbReference>
<evidence type="ECO:0000256" key="1">
    <source>
        <dbReference type="SAM" id="MobiDB-lite"/>
    </source>
</evidence>
<feature type="region of interest" description="Disordered" evidence="1">
    <location>
        <begin position="243"/>
        <end position="281"/>
    </location>
</feature>
<dbReference type="SUPFAM" id="SSF56645">
    <property type="entry name" value="Acyl-CoA dehydrogenase NM domain-like"/>
    <property type="match status" value="1"/>
</dbReference>
<accession>Q39P24</accession>
<dbReference type="EC" id="1.3.8.8" evidence="3"/>
<dbReference type="EMBL" id="CP000150">
    <property type="protein sequence ID" value="ABB05792.1"/>
    <property type="molecule type" value="Genomic_DNA"/>
</dbReference>
<sequence length="281" mass="31947">MTIDFGPSWMDEDLELYRTSVRRFVESEMLPGDEAARKRGHVCHEIWQRAGEPGFLCTDIPDRDGGGDGDFRHETVLYEEMARRSLTGMCPSIHSIVAHYFLNHGTETQKHVYHAAHGARRDRRRAGDDRAGRRLRPAGIANARRTGRRSLRAQRHEDLHHEWPPGGRPARGREDRSGETRGRHVDPDRRDRGLPRFPRRASARQDRAEGAGHLRAVFRRRTRADGSRARRCRRAGLLPDHVGPAVRAADHRRDGGRCDGGRVRRDARLRAQSRSVRAAGG</sequence>
<dbReference type="InterPro" id="IPR037069">
    <property type="entry name" value="AcylCoA_DH/ox_N_sf"/>
</dbReference>
<dbReference type="Proteomes" id="UP000002705">
    <property type="component" value="Chromosome 3"/>
</dbReference>
<feature type="compositionally biased region" description="Basic and acidic residues" evidence="1">
    <location>
        <begin position="171"/>
        <end position="194"/>
    </location>
</feature>
<proteinExistence type="predicted"/>
<dbReference type="GO" id="GO:0004466">
    <property type="term" value="F:long-chain fatty acyl-CoA dehydrogenase activity"/>
    <property type="evidence" value="ECO:0007669"/>
    <property type="project" value="UniProtKB-EC"/>
</dbReference>
<feature type="compositionally biased region" description="Basic and acidic residues" evidence="1">
    <location>
        <begin position="154"/>
        <end position="163"/>
    </location>
</feature>
<dbReference type="GO" id="GO:0050660">
    <property type="term" value="F:flavin adenine dinucleotide binding"/>
    <property type="evidence" value="ECO:0007669"/>
    <property type="project" value="InterPro"/>
</dbReference>
<evidence type="ECO:0000313" key="3">
    <source>
        <dbReference type="EMBL" id="ABB05792.1"/>
    </source>
</evidence>
<feature type="domain" description="Acyl-CoA dehydrogenase/oxidase N-terminal" evidence="2">
    <location>
        <begin position="12"/>
        <end position="113"/>
    </location>
</feature>
<feature type="compositionally biased region" description="Basic residues" evidence="1">
    <location>
        <begin position="113"/>
        <end position="124"/>
    </location>
</feature>
<feature type="region of interest" description="Disordered" evidence="1">
    <location>
        <begin position="113"/>
        <end position="211"/>
    </location>
</feature>
<dbReference type="Gene3D" id="1.10.540.10">
    <property type="entry name" value="Acyl-CoA dehydrogenase/oxidase, N-terminal domain"/>
    <property type="match status" value="1"/>
</dbReference>
<evidence type="ECO:0000259" key="2">
    <source>
        <dbReference type="Pfam" id="PF02771"/>
    </source>
</evidence>
<reference evidence="3" key="1">
    <citation type="submission" date="2009-01" db="EMBL/GenBank/DDBJ databases">
        <title>Complete sequence of chromosome 3 of Burkholderia sp. 383.</title>
        <authorList>
            <consortium name="US DOE Joint Genome Institute"/>
            <person name="Copeland A."/>
            <person name="Lucas S."/>
            <person name="Lapidus A."/>
            <person name="Barry K."/>
            <person name="Detter J.C."/>
            <person name="Glavina T."/>
            <person name="Hammon N."/>
            <person name="Israni S."/>
            <person name="Pitluck S."/>
            <person name="Chain P."/>
            <person name="Malfatti S."/>
            <person name="Shin M."/>
            <person name="Vergez L."/>
            <person name="Schmutz J."/>
            <person name="Larimer F."/>
            <person name="Land M."/>
            <person name="Kyrpides N."/>
            <person name="Lykidis A."/>
            <person name="Richardson P."/>
        </authorList>
    </citation>
    <scope>NUCLEOTIDE SEQUENCE</scope>
    <source>
        <strain evidence="3">383</strain>
    </source>
</reference>
<feature type="compositionally biased region" description="Basic and acidic residues" evidence="1">
    <location>
        <begin position="248"/>
        <end position="269"/>
    </location>
</feature>
<keyword evidence="4" id="KW-1185">Reference proteome</keyword>
<dbReference type="HOGENOM" id="CLU_989282_0_0_4"/>
<name>Q39P24_BURL3</name>
<dbReference type="PATRIC" id="fig|482957.22.peg.7265"/>